<dbReference type="HOGENOM" id="CLU_1495726_0_0_1"/>
<accession>M3Y115</accession>
<feature type="region of interest" description="Disordered" evidence="1">
    <location>
        <begin position="19"/>
        <end position="93"/>
    </location>
</feature>
<protein>
    <submittedName>
        <fullName evidence="2">Uncharacterized protein</fullName>
    </submittedName>
</protein>
<dbReference type="EMBL" id="AEYP01011623">
    <property type="status" value="NOT_ANNOTATED_CDS"/>
    <property type="molecule type" value="Genomic_DNA"/>
</dbReference>
<dbReference type="InParanoid" id="M3Y115"/>
<evidence type="ECO:0000313" key="2">
    <source>
        <dbReference type="Ensembl" id="ENSMPUP00000005016.1"/>
    </source>
</evidence>
<name>M3Y115_MUSPF</name>
<dbReference type="EMBL" id="AEYP01011624">
    <property type="status" value="NOT_ANNOTATED_CDS"/>
    <property type="molecule type" value="Genomic_DNA"/>
</dbReference>
<dbReference type="AlphaFoldDB" id="M3Y115"/>
<sequence>MELREFYFPVLTLRVQGGRLLAPGDPPNPEGSQRAPPCPTRSNSWTGPAPRSRGMRKGRGNSPCRAGEEGGPRACSSTQRGDAAADPTGHRRQLKARLCSPALARLRGPQSALLSVLSENTSRIPPVPSWIQPRLPVRFPVHLSRQEVPAAATVAPQPSHRRRRTSSRAGQPGFWCLAAN</sequence>
<proteinExistence type="predicted"/>
<dbReference type="Ensembl" id="ENSMPUT00000005101.1">
    <property type="protein sequence ID" value="ENSMPUP00000005016.1"/>
    <property type="gene ID" value="ENSMPUG00000005055.1"/>
</dbReference>
<organism evidence="2">
    <name type="scientific">Mustela putorius furo</name>
    <name type="common">European domestic ferret</name>
    <name type="synonym">Mustela furo</name>
    <dbReference type="NCBI Taxonomy" id="9669"/>
    <lineage>
        <taxon>Eukaryota</taxon>
        <taxon>Metazoa</taxon>
        <taxon>Chordata</taxon>
        <taxon>Craniata</taxon>
        <taxon>Vertebrata</taxon>
        <taxon>Euteleostomi</taxon>
        <taxon>Mammalia</taxon>
        <taxon>Eutheria</taxon>
        <taxon>Laurasiatheria</taxon>
        <taxon>Carnivora</taxon>
        <taxon>Caniformia</taxon>
        <taxon>Musteloidea</taxon>
        <taxon>Mustelidae</taxon>
        <taxon>Mustelinae</taxon>
        <taxon>Mustela</taxon>
    </lineage>
</organism>
<evidence type="ECO:0000256" key="1">
    <source>
        <dbReference type="SAM" id="MobiDB-lite"/>
    </source>
</evidence>
<reference evidence="2" key="1">
    <citation type="submission" date="2024-06" db="UniProtKB">
        <authorList>
            <consortium name="Ensembl"/>
        </authorList>
    </citation>
    <scope>IDENTIFICATION</scope>
</reference>